<keyword evidence="4" id="KW-1185">Reference proteome</keyword>
<organism evidence="3 4">
    <name type="scientific">Emiliania huxleyi (strain CCMP1516)</name>
    <dbReference type="NCBI Taxonomy" id="280463"/>
    <lineage>
        <taxon>Eukaryota</taxon>
        <taxon>Haptista</taxon>
        <taxon>Haptophyta</taxon>
        <taxon>Prymnesiophyceae</taxon>
        <taxon>Isochrysidales</taxon>
        <taxon>Noelaerhabdaceae</taxon>
        <taxon>Emiliania</taxon>
    </lineage>
</organism>
<feature type="transmembrane region" description="Helical" evidence="2">
    <location>
        <begin position="436"/>
        <end position="455"/>
    </location>
</feature>
<feature type="transmembrane region" description="Helical" evidence="2">
    <location>
        <begin position="251"/>
        <end position="267"/>
    </location>
</feature>
<feature type="transmembrane region" description="Helical" evidence="2">
    <location>
        <begin position="53"/>
        <end position="78"/>
    </location>
</feature>
<dbReference type="HOGENOM" id="CLU_030319_0_0_1"/>
<name>A0A0D3JMW3_EMIH1</name>
<dbReference type="eggNOG" id="ENOG502QWM6">
    <property type="taxonomic scope" value="Eukaryota"/>
</dbReference>
<dbReference type="KEGG" id="ehx:EMIHUDRAFT_238256"/>
<evidence type="ECO:0000256" key="1">
    <source>
        <dbReference type="SAM" id="MobiDB-lite"/>
    </source>
</evidence>
<dbReference type="PaxDb" id="2903-EOD24848"/>
<dbReference type="RefSeq" id="XP_005777277.1">
    <property type="nucleotide sequence ID" value="XM_005777220.1"/>
</dbReference>
<feature type="transmembrane region" description="Helical" evidence="2">
    <location>
        <begin position="220"/>
        <end position="239"/>
    </location>
</feature>
<proteinExistence type="predicted"/>
<dbReference type="AlphaFoldDB" id="A0A0D3JMW3"/>
<feature type="transmembrane region" description="Helical" evidence="2">
    <location>
        <begin position="21"/>
        <end position="41"/>
    </location>
</feature>
<evidence type="ECO:0000313" key="3">
    <source>
        <dbReference type="EnsemblProtists" id="EOD24848"/>
    </source>
</evidence>
<keyword evidence="2" id="KW-1133">Transmembrane helix</keyword>
<sequence>MAHGCGRLSACASRISSTTELRWRALVFACLVFGSLMIATGEHESTQAATNWYVLYVYSGLLILTAQMSDTATAFFLGRGDSVWTQLRYIFLGSAAPRRDEALVEPLARGEVGFWTLMPSAFITWIFAKSIQNAAVLGGYFGVLGGVGYAGWYTSFASAAAVGYVLRTRHGFTSLPRAVERCYGPWASGCFSLALLFRLWNEVWSNASVVASFYGEVHSTNWWIAVALSTAVPATYVVMGGMRASLVSDQLQALLGVTMLFSILGLIGDDMPGGLGEVWSFSPPGGWLDGGGTLLGAALIQGLTSYPFHDPVLTDRAFLSRPRTMLAAFFVGGAIAATFIILFSAVGIYGCYVAGAVKNGAPVDVARSLSSAAFTFINLVMMTSSLSTLDSTFTSCAKLCALELFGWLRLEKDARPAGKRGPLAPADASVTSAHIALGRASILSLALAGALNLLADTEALSATTVSGTMVMGLGPPVLLLLAWRFGAPDGSAPLAFLFSFVPGIVFGALYSVATAKRYFTDEDGAAASEYRYEALRESLIDRLAMGTGPYSLLLGMNVIGHCTCFGGCAVGFAVHALVWKLPRTIGEPTVEDPKTGERRPRPGHKQGGDAEEAEPAQAVGL</sequence>
<dbReference type="InterPro" id="IPR038377">
    <property type="entry name" value="Na/Glc_symporter_sf"/>
</dbReference>
<protein>
    <submittedName>
        <fullName evidence="3">Uncharacterized protein</fullName>
    </submittedName>
</protein>
<dbReference type="EnsemblProtists" id="EOD24848">
    <property type="protein sequence ID" value="EOD24848"/>
    <property type="gene ID" value="EMIHUDRAFT_238256"/>
</dbReference>
<dbReference type="GeneID" id="17270393"/>
<keyword evidence="2" id="KW-0472">Membrane</keyword>
<dbReference type="OMA" id="FITWIFA"/>
<feature type="transmembrane region" description="Helical" evidence="2">
    <location>
        <begin position="326"/>
        <end position="349"/>
    </location>
</feature>
<keyword evidence="2" id="KW-0812">Transmembrane</keyword>
<feature type="transmembrane region" description="Helical" evidence="2">
    <location>
        <begin position="494"/>
        <end position="513"/>
    </location>
</feature>
<feature type="transmembrane region" description="Helical" evidence="2">
    <location>
        <begin position="140"/>
        <end position="166"/>
    </location>
</feature>
<evidence type="ECO:0000313" key="4">
    <source>
        <dbReference type="Proteomes" id="UP000013827"/>
    </source>
</evidence>
<dbReference type="Proteomes" id="UP000013827">
    <property type="component" value="Unassembled WGS sequence"/>
</dbReference>
<feature type="transmembrane region" description="Helical" evidence="2">
    <location>
        <begin position="287"/>
        <end position="306"/>
    </location>
</feature>
<feature type="region of interest" description="Disordered" evidence="1">
    <location>
        <begin position="588"/>
        <end position="621"/>
    </location>
</feature>
<feature type="transmembrane region" description="Helical" evidence="2">
    <location>
        <begin position="558"/>
        <end position="579"/>
    </location>
</feature>
<feature type="compositionally biased region" description="Basic and acidic residues" evidence="1">
    <location>
        <begin position="591"/>
        <end position="600"/>
    </location>
</feature>
<feature type="transmembrane region" description="Helical" evidence="2">
    <location>
        <begin position="461"/>
        <end position="482"/>
    </location>
</feature>
<evidence type="ECO:0000256" key="2">
    <source>
        <dbReference type="SAM" id="Phobius"/>
    </source>
</evidence>
<accession>A0A0D3JMW3</accession>
<reference evidence="3" key="2">
    <citation type="submission" date="2024-10" db="UniProtKB">
        <authorList>
            <consortium name="EnsemblProtists"/>
        </authorList>
    </citation>
    <scope>IDENTIFICATION</scope>
</reference>
<reference evidence="4" key="1">
    <citation type="journal article" date="2013" name="Nature">
        <title>Pan genome of the phytoplankton Emiliania underpins its global distribution.</title>
        <authorList>
            <person name="Read B.A."/>
            <person name="Kegel J."/>
            <person name="Klute M.J."/>
            <person name="Kuo A."/>
            <person name="Lefebvre S.C."/>
            <person name="Maumus F."/>
            <person name="Mayer C."/>
            <person name="Miller J."/>
            <person name="Monier A."/>
            <person name="Salamov A."/>
            <person name="Young J."/>
            <person name="Aguilar M."/>
            <person name="Claverie J.M."/>
            <person name="Frickenhaus S."/>
            <person name="Gonzalez K."/>
            <person name="Herman E.K."/>
            <person name="Lin Y.C."/>
            <person name="Napier J."/>
            <person name="Ogata H."/>
            <person name="Sarno A.F."/>
            <person name="Shmutz J."/>
            <person name="Schroeder D."/>
            <person name="de Vargas C."/>
            <person name="Verret F."/>
            <person name="von Dassow P."/>
            <person name="Valentin K."/>
            <person name="Van de Peer Y."/>
            <person name="Wheeler G."/>
            <person name="Dacks J.B."/>
            <person name="Delwiche C.F."/>
            <person name="Dyhrman S.T."/>
            <person name="Glockner G."/>
            <person name="John U."/>
            <person name="Richards T."/>
            <person name="Worden A.Z."/>
            <person name="Zhang X."/>
            <person name="Grigoriev I.V."/>
            <person name="Allen A.E."/>
            <person name="Bidle K."/>
            <person name="Borodovsky M."/>
            <person name="Bowler C."/>
            <person name="Brownlee C."/>
            <person name="Cock J.M."/>
            <person name="Elias M."/>
            <person name="Gladyshev V.N."/>
            <person name="Groth M."/>
            <person name="Guda C."/>
            <person name="Hadaegh A."/>
            <person name="Iglesias-Rodriguez M.D."/>
            <person name="Jenkins J."/>
            <person name="Jones B.M."/>
            <person name="Lawson T."/>
            <person name="Leese F."/>
            <person name="Lindquist E."/>
            <person name="Lobanov A."/>
            <person name="Lomsadze A."/>
            <person name="Malik S.B."/>
            <person name="Marsh M.E."/>
            <person name="Mackinder L."/>
            <person name="Mock T."/>
            <person name="Mueller-Roeber B."/>
            <person name="Pagarete A."/>
            <person name="Parker M."/>
            <person name="Probert I."/>
            <person name="Quesneville H."/>
            <person name="Raines C."/>
            <person name="Rensing S.A."/>
            <person name="Riano-Pachon D.M."/>
            <person name="Richier S."/>
            <person name="Rokitta S."/>
            <person name="Shiraiwa Y."/>
            <person name="Soanes D.M."/>
            <person name="van der Giezen M."/>
            <person name="Wahlund T.M."/>
            <person name="Williams B."/>
            <person name="Wilson W."/>
            <person name="Wolfe G."/>
            <person name="Wurch L.L."/>
        </authorList>
    </citation>
    <scope>NUCLEOTIDE SEQUENCE</scope>
</reference>
<dbReference type="Gene3D" id="1.20.1730.10">
    <property type="entry name" value="Sodium/glucose cotransporter"/>
    <property type="match status" value="1"/>
</dbReference>